<keyword evidence="4" id="KW-1185">Reference proteome</keyword>
<organism evidence="3 4">
    <name type="scientific">Poriferisphaera corsica</name>
    <dbReference type="NCBI Taxonomy" id="2528020"/>
    <lineage>
        <taxon>Bacteria</taxon>
        <taxon>Pseudomonadati</taxon>
        <taxon>Planctomycetota</taxon>
        <taxon>Phycisphaerae</taxon>
        <taxon>Phycisphaerales</taxon>
        <taxon>Phycisphaeraceae</taxon>
        <taxon>Poriferisphaera</taxon>
    </lineage>
</organism>
<dbReference type="PANTHER" id="PTHR34512:SF30">
    <property type="entry name" value="OUTER MEMBRANE PROTEIN ASSEMBLY FACTOR BAMB"/>
    <property type="match status" value="1"/>
</dbReference>
<dbReference type="AlphaFoldDB" id="A0A517YSW7"/>
<dbReference type="InterPro" id="IPR015943">
    <property type="entry name" value="WD40/YVTN_repeat-like_dom_sf"/>
</dbReference>
<dbReference type="PANTHER" id="PTHR34512">
    <property type="entry name" value="CELL SURFACE PROTEIN"/>
    <property type="match status" value="1"/>
</dbReference>
<evidence type="ECO:0000256" key="1">
    <source>
        <dbReference type="SAM" id="SignalP"/>
    </source>
</evidence>
<dbReference type="KEGG" id="pcor:KS4_13790"/>
<protein>
    <submittedName>
        <fullName evidence="3">Serine/threonine-protein kinase AfsK</fullName>
        <ecNumber evidence="3">2.7.11.1</ecNumber>
    </submittedName>
</protein>
<dbReference type="GO" id="GO:0004674">
    <property type="term" value="F:protein serine/threonine kinase activity"/>
    <property type="evidence" value="ECO:0007669"/>
    <property type="project" value="UniProtKB-EC"/>
</dbReference>
<feature type="signal peptide" evidence="1">
    <location>
        <begin position="1"/>
        <end position="23"/>
    </location>
</feature>
<accession>A0A517YSW7</accession>
<feature type="chain" id="PRO_5021832320" evidence="1">
    <location>
        <begin position="24"/>
        <end position="373"/>
    </location>
</feature>
<dbReference type="InterPro" id="IPR018391">
    <property type="entry name" value="PQQ_b-propeller_rpt"/>
</dbReference>
<gene>
    <name evidence="3" type="primary">afsK</name>
    <name evidence="3" type="ORF">KS4_13790</name>
</gene>
<evidence type="ECO:0000259" key="2">
    <source>
        <dbReference type="Pfam" id="PF13360"/>
    </source>
</evidence>
<name>A0A517YSW7_9BACT</name>
<dbReference type="SUPFAM" id="SSF50998">
    <property type="entry name" value="Quinoprotein alcohol dehydrogenase-like"/>
    <property type="match status" value="1"/>
</dbReference>
<dbReference type="Pfam" id="PF13360">
    <property type="entry name" value="PQQ_2"/>
    <property type="match status" value="1"/>
</dbReference>
<dbReference type="Gene3D" id="2.130.10.10">
    <property type="entry name" value="YVTN repeat-like/Quinoprotein amine dehydrogenase"/>
    <property type="match status" value="2"/>
</dbReference>
<dbReference type="EMBL" id="CP036425">
    <property type="protein sequence ID" value="QDU33333.1"/>
    <property type="molecule type" value="Genomic_DNA"/>
</dbReference>
<dbReference type="RefSeq" id="WP_145076285.1">
    <property type="nucleotide sequence ID" value="NZ_CP036425.1"/>
</dbReference>
<dbReference type="Proteomes" id="UP000317369">
    <property type="component" value="Chromosome"/>
</dbReference>
<dbReference type="InterPro" id="IPR002372">
    <property type="entry name" value="PQQ_rpt_dom"/>
</dbReference>
<dbReference type="InterPro" id="IPR011047">
    <property type="entry name" value="Quinoprotein_ADH-like_sf"/>
</dbReference>
<keyword evidence="3" id="KW-0808">Transferase</keyword>
<dbReference type="PROSITE" id="PS51257">
    <property type="entry name" value="PROKAR_LIPOPROTEIN"/>
    <property type="match status" value="1"/>
</dbReference>
<evidence type="ECO:0000313" key="4">
    <source>
        <dbReference type="Proteomes" id="UP000317369"/>
    </source>
</evidence>
<evidence type="ECO:0000313" key="3">
    <source>
        <dbReference type="EMBL" id="QDU33333.1"/>
    </source>
</evidence>
<keyword evidence="1" id="KW-0732">Signal</keyword>
<proteinExistence type="predicted"/>
<keyword evidence="3" id="KW-0418">Kinase</keyword>
<reference evidence="3 4" key="1">
    <citation type="submission" date="2019-02" db="EMBL/GenBank/DDBJ databases">
        <title>Deep-cultivation of Planctomycetes and their phenomic and genomic characterization uncovers novel biology.</title>
        <authorList>
            <person name="Wiegand S."/>
            <person name="Jogler M."/>
            <person name="Boedeker C."/>
            <person name="Pinto D."/>
            <person name="Vollmers J."/>
            <person name="Rivas-Marin E."/>
            <person name="Kohn T."/>
            <person name="Peeters S.H."/>
            <person name="Heuer A."/>
            <person name="Rast P."/>
            <person name="Oberbeckmann S."/>
            <person name="Bunk B."/>
            <person name="Jeske O."/>
            <person name="Meyerdierks A."/>
            <person name="Storesund J.E."/>
            <person name="Kallscheuer N."/>
            <person name="Luecker S."/>
            <person name="Lage O.M."/>
            <person name="Pohl T."/>
            <person name="Merkel B.J."/>
            <person name="Hornburger P."/>
            <person name="Mueller R.-W."/>
            <person name="Bruemmer F."/>
            <person name="Labrenz M."/>
            <person name="Spormann A.M."/>
            <person name="Op den Camp H."/>
            <person name="Overmann J."/>
            <person name="Amann R."/>
            <person name="Jetten M.S.M."/>
            <person name="Mascher T."/>
            <person name="Medema M.H."/>
            <person name="Devos D.P."/>
            <person name="Kaster A.-K."/>
            <person name="Ovreas L."/>
            <person name="Rohde M."/>
            <person name="Galperin M.Y."/>
            <person name="Jogler C."/>
        </authorList>
    </citation>
    <scope>NUCLEOTIDE SEQUENCE [LARGE SCALE GENOMIC DNA]</scope>
    <source>
        <strain evidence="3 4">KS4</strain>
    </source>
</reference>
<feature type="domain" description="Pyrrolo-quinoline quinone repeat" evidence="2">
    <location>
        <begin position="175"/>
        <end position="307"/>
    </location>
</feature>
<dbReference type="EC" id="2.7.11.1" evidence="3"/>
<sequence precursor="true">MKSLLFRSLIVLGMLGLVACQSAQSSKASAPAKKAAKAPAAKLLITPQAAVDLGYSTAWHQAVNASNADPVTATSVLDDKMLVVIQGASRVITAIDINNGSVIWKKRIERSGNLYPASKLEEYILVNNEAEAFLLNEQTGEIVNIIKLPHVSSTGATIIDDRAIFGTITGLVYSMDLLRNIELWGYKFHSEIKAPIAQADQSLVIADIRGIFGKVSGLDGTMLFREKTFGPIVAKPAVNDLSIFIASEDQFVYALNRTDGVEQWKRPFGTPLKHDPMAIGLSVYLPVNGDGLYALDALTGEIKWKKNSSIYAITGDDNSVLVAQPNVLAVLDAKTGDILRAAPAHRILKATPLKDDNLILIGRNGDIIKLNKR</sequence>
<dbReference type="SMART" id="SM00564">
    <property type="entry name" value="PQQ"/>
    <property type="match status" value="3"/>
</dbReference>
<dbReference type="OrthoDB" id="273000at2"/>